<organism evidence="3">
    <name type="scientific">Singulisphaera sp. Ch08</name>
    <dbReference type="NCBI Taxonomy" id="3120278"/>
    <lineage>
        <taxon>Bacteria</taxon>
        <taxon>Pseudomonadati</taxon>
        <taxon>Planctomycetota</taxon>
        <taxon>Planctomycetia</taxon>
        <taxon>Isosphaerales</taxon>
        <taxon>Isosphaeraceae</taxon>
        <taxon>Singulisphaera</taxon>
    </lineage>
</organism>
<feature type="compositionally biased region" description="Basic and acidic residues" evidence="2">
    <location>
        <begin position="306"/>
        <end position="319"/>
    </location>
</feature>
<feature type="region of interest" description="Disordered" evidence="2">
    <location>
        <begin position="290"/>
        <end position="351"/>
    </location>
</feature>
<keyword evidence="1" id="KW-0175">Coiled coil</keyword>
<feature type="compositionally biased region" description="Polar residues" evidence="2">
    <location>
        <begin position="247"/>
        <end position="263"/>
    </location>
</feature>
<gene>
    <name evidence="3" type="ORF">V5E97_03980</name>
</gene>
<evidence type="ECO:0000256" key="1">
    <source>
        <dbReference type="SAM" id="Coils"/>
    </source>
</evidence>
<dbReference type="RefSeq" id="WP_406697996.1">
    <property type="nucleotide sequence ID" value="NZ_CP155447.1"/>
</dbReference>
<sequence>MRVDEDWKRFKELVKVESPTMEQGDEMRDLIFGLLCTPLGRERIEAGLGEPLDGKVRAISKLASALEKRHAEAGLSRDDRVRLLERLSVASFPHKEKAPYWTILWLRHEAGDPAIGRAIAEAIFRGPKGAGKNQSPVSRLGQLESWKRTPQRRRADLLEVALKTESRPDLQWQLQDALRSCQSPPRPTEVQPGSKPAVAVPIVPPRVGPGPAQSTPPERQSGELAKVQAQTAIRPEESPSSSPPVTPDSTAASRPPSSESTASLAPFAAAVEPVPVAHDPRQLVDRPAAVGGEEQPAGGGDQSSAVEDRLKIDTVRDGKSPGPTESRRKTRPPRPPAAEQPSPPGDGSDSVGQAIALFAEYLPRFETHLSAIVREVRDLGRRLSSVEERDVEIASVRDELRRVQETLRERHKVRDEDLRERESLKAANEEAAARIRAAEEMARAAEARADQHIHLANRDRENSIQNYLANLRPVLRRLLIDIGDQPQDDGAAPQTETEGILWQRLREIKQALRDQGVLLD</sequence>
<evidence type="ECO:0000256" key="2">
    <source>
        <dbReference type="SAM" id="MobiDB-lite"/>
    </source>
</evidence>
<feature type="region of interest" description="Disordered" evidence="2">
    <location>
        <begin position="178"/>
        <end position="266"/>
    </location>
</feature>
<feature type="coiled-coil region" evidence="1">
    <location>
        <begin position="414"/>
        <end position="448"/>
    </location>
</feature>
<dbReference type="EMBL" id="CP155447">
    <property type="protein sequence ID" value="XBH05189.1"/>
    <property type="molecule type" value="Genomic_DNA"/>
</dbReference>
<evidence type="ECO:0000313" key="3">
    <source>
        <dbReference type="EMBL" id="XBH05189.1"/>
    </source>
</evidence>
<proteinExistence type="predicted"/>
<reference evidence="3" key="1">
    <citation type="submission" date="2024-05" db="EMBL/GenBank/DDBJ databases">
        <title>Planctomycetes of the genus Singulisphaera possess chitinolytic capabilities.</title>
        <authorList>
            <person name="Ivanova A."/>
        </authorList>
    </citation>
    <scope>NUCLEOTIDE SEQUENCE</scope>
    <source>
        <strain evidence="3">Ch08T</strain>
    </source>
</reference>
<protein>
    <submittedName>
        <fullName evidence="3">Uncharacterized protein</fullName>
    </submittedName>
</protein>
<feature type="compositionally biased region" description="Pro residues" evidence="2">
    <location>
        <begin position="333"/>
        <end position="344"/>
    </location>
</feature>
<name>A0AAU7CIU3_9BACT</name>
<accession>A0AAU7CIU3</accession>
<dbReference type="AlphaFoldDB" id="A0AAU7CIU3"/>